<proteinExistence type="predicted"/>
<gene>
    <name evidence="1" type="ORF">FA95DRAFT_1276693</name>
</gene>
<evidence type="ECO:0000313" key="2">
    <source>
        <dbReference type="Proteomes" id="UP000814033"/>
    </source>
</evidence>
<dbReference type="EMBL" id="MU275908">
    <property type="protein sequence ID" value="KAI0047264.1"/>
    <property type="molecule type" value="Genomic_DNA"/>
</dbReference>
<reference evidence="1" key="1">
    <citation type="submission" date="2021-02" db="EMBL/GenBank/DDBJ databases">
        <authorList>
            <consortium name="DOE Joint Genome Institute"/>
            <person name="Ahrendt S."/>
            <person name="Looney B.P."/>
            <person name="Miyauchi S."/>
            <person name="Morin E."/>
            <person name="Drula E."/>
            <person name="Courty P.E."/>
            <person name="Chicoki N."/>
            <person name="Fauchery L."/>
            <person name="Kohler A."/>
            <person name="Kuo A."/>
            <person name="Labutti K."/>
            <person name="Pangilinan J."/>
            <person name="Lipzen A."/>
            <person name="Riley R."/>
            <person name="Andreopoulos W."/>
            <person name="He G."/>
            <person name="Johnson J."/>
            <person name="Barry K.W."/>
            <person name="Grigoriev I.V."/>
            <person name="Nagy L."/>
            <person name="Hibbett D."/>
            <person name="Henrissat B."/>
            <person name="Matheny P.B."/>
            <person name="Labbe J."/>
            <person name="Martin F."/>
        </authorList>
    </citation>
    <scope>NUCLEOTIDE SEQUENCE</scope>
    <source>
        <strain evidence="1">FP105234-sp</strain>
    </source>
</reference>
<comment type="caution">
    <text evidence="1">The sequence shown here is derived from an EMBL/GenBank/DDBJ whole genome shotgun (WGS) entry which is preliminary data.</text>
</comment>
<reference evidence="1" key="2">
    <citation type="journal article" date="2022" name="New Phytol.">
        <title>Evolutionary transition to the ectomycorrhizal habit in the genomes of a hyperdiverse lineage of mushroom-forming fungi.</title>
        <authorList>
            <person name="Looney B."/>
            <person name="Miyauchi S."/>
            <person name="Morin E."/>
            <person name="Drula E."/>
            <person name="Courty P.E."/>
            <person name="Kohler A."/>
            <person name="Kuo A."/>
            <person name="LaButti K."/>
            <person name="Pangilinan J."/>
            <person name="Lipzen A."/>
            <person name="Riley R."/>
            <person name="Andreopoulos W."/>
            <person name="He G."/>
            <person name="Johnson J."/>
            <person name="Nolan M."/>
            <person name="Tritt A."/>
            <person name="Barry K.W."/>
            <person name="Grigoriev I.V."/>
            <person name="Nagy L.G."/>
            <person name="Hibbett D."/>
            <person name="Henrissat B."/>
            <person name="Matheny P.B."/>
            <person name="Labbe J."/>
            <person name="Martin F.M."/>
        </authorList>
    </citation>
    <scope>NUCLEOTIDE SEQUENCE</scope>
    <source>
        <strain evidence="1">FP105234-sp</strain>
    </source>
</reference>
<organism evidence="1 2">
    <name type="scientific">Auriscalpium vulgare</name>
    <dbReference type="NCBI Taxonomy" id="40419"/>
    <lineage>
        <taxon>Eukaryota</taxon>
        <taxon>Fungi</taxon>
        <taxon>Dikarya</taxon>
        <taxon>Basidiomycota</taxon>
        <taxon>Agaricomycotina</taxon>
        <taxon>Agaricomycetes</taxon>
        <taxon>Russulales</taxon>
        <taxon>Auriscalpiaceae</taxon>
        <taxon>Auriscalpium</taxon>
    </lineage>
</organism>
<evidence type="ECO:0000313" key="1">
    <source>
        <dbReference type="EMBL" id="KAI0047264.1"/>
    </source>
</evidence>
<protein>
    <submittedName>
        <fullName evidence="1">Uncharacterized protein</fullName>
    </submittedName>
</protein>
<dbReference type="Proteomes" id="UP000814033">
    <property type="component" value="Unassembled WGS sequence"/>
</dbReference>
<name>A0ACB8RTB6_9AGAM</name>
<keyword evidence="2" id="KW-1185">Reference proteome</keyword>
<sequence length="141" mass="15403">MRDRHAASQVQCARRRNITATIAVIGVVDYVANGMSESELQHCIARTAVDFEAGDTRCWLGHAGTRWPGRNACLAELPPSPFGCDTECAQASTCYLTCCDPNWRRASGCRGSRSMSCMEPEIQRTVGICSSTIQCQVDPSR</sequence>
<accession>A0ACB8RTB6</accession>